<dbReference type="Pfam" id="PF22694">
    <property type="entry name" value="CtpB_N-like"/>
    <property type="match status" value="1"/>
</dbReference>
<comment type="similarity">
    <text evidence="1 5">Belongs to the peptidase S41A family.</text>
</comment>
<evidence type="ECO:0000313" key="8">
    <source>
        <dbReference type="Proteomes" id="UP000231292"/>
    </source>
</evidence>
<reference evidence="7 8" key="1">
    <citation type="submission" date="2017-09" db="EMBL/GenBank/DDBJ databases">
        <title>Depth-based differentiation of microbial function through sediment-hosted aquifers and enrichment of novel symbionts in the deep terrestrial subsurface.</title>
        <authorList>
            <person name="Probst A.J."/>
            <person name="Ladd B."/>
            <person name="Jarett J.K."/>
            <person name="Geller-Mcgrath D.E."/>
            <person name="Sieber C.M."/>
            <person name="Emerson J.B."/>
            <person name="Anantharaman K."/>
            <person name="Thomas B.C."/>
            <person name="Malmstrom R."/>
            <person name="Stieglmeier M."/>
            <person name="Klingl A."/>
            <person name="Woyke T."/>
            <person name="Ryan C.M."/>
            <person name="Banfield J.F."/>
        </authorList>
    </citation>
    <scope>NUCLEOTIDE SEQUENCE [LARGE SCALE GENOMIC DNA]</scope>
    <source>
        <strain evidence="7">CG23_combo_of_CG06-09_8_20_14_all_41_10</strain>
    </source>
</reference>
<dbReference type="PROSITE" id="PS50106">
    <property type="entry name" value="PDZ"/>
    <property type="match status" value="1"/>
</dbReference>
<dbReference type="SUPFAM" id="SSF50156">
    <property type="entry name" value="PDZ domain-like"/>
    <property type="match status" value="1"/>
</dbReference>
<keyword evidence="3 5" id="KW-0378">Hydrolase</keyword>
<evidence type="ECO:0000313" key="7">
    <source>
        <dbReference type="EMBL" id="PIP19797.1"/>
    </source>
</evidence>
<accession>A0A2G9YKM2</accession>
<dbReference type="InterPro" id="IPR001478">
    <property type="entry name" value="PDZ"/>
</dbReference>
<dbReference type="FunFam" id="3.90.226.10:FF:000029">
    <property type="entry name" value="Peptidase, S41 family"/>
    <property type="match status" value="1"/>
</dbReference>
<gene>
    <name evidence="7" type="ORF">COX41_00955</name>
</gene>
<dbReference type="InterPro" id="IPR036034">
    <property type="entry name" value="PDZ_sf"/>
</dbReference>
<dbReference type="SUPFAM" id="SSF52096">
    <property type="entry name" value="ClpP/crotonase"/>
    <property type="match status" value="1"/>
</dbReference>
<keyword evidence="2 5" id="KW-0645">Protease</keyword>
<dbReference type="EMBL" id="PCRK01000020">
    <property type="protein sequence ID" value="PIP19797.1"/>
    <property type="molecule type" value="Genomic_DNA"/>
</dbReference>
<dbReference type="Pfam" id="PF03572">
    <property type="entry name" value="Peptidase_S41"/>
    <property type="match status" value="1"/>
</dbReference>
<dbReference type="SMART" id="SM00228">
    <property type="entry name" value="PDZ"/>
    <property type="match status" value="1"/>
</dbReference>
<dbReference type="Gene3D" id="3.30.750.44">
    <property type="match status" value="1"/>
</dbReference>
<dbReference type="FunFam" id="2.30.42.10:FF:000063">
    <property type="entry name" value="Peptidase, S41 family"/>
    <property type="match status" value="1"/>
</dbReference>
<dbReference type="GO" id="GO:0007165">
    <property type="term" value="P:signal transduction"/>
    <property type="evidence" value="ECO:0007669"/>
    <property type="project" value="TreeGrafter"/>
</dbReference>
<keyword evidence="4 5" id="KW-0720">Serine protease</keyword>
<dbReference type="NCBIfam" id="TIGR00225">
    <property type="entry name" value="prc"/>
    <property type="match status" value="1"/>
</dbReference>
<evidence type="ECO:0000256" key="1">
    <source>
        <dbReference type="ARBA" id="ARBA00009179"/>
    </source>
</evidence>
<dbReference type="InterPro" id="IPR005151">
    <property type="entry name" value="Tail-specific_protease"/>
</dbReference>
<dbReference type="GO" id="GO:0030288">
    <property type="term" value="C:outer membrane-bounded periplasmic space"/>
    <property type="evidence" value="ECO:0007669"/>
    <property type="project" value="TreeGrafter"/>
</dbReference>
<evidence type="ECO:0000259" key="6">
    <source>
        <dbReference type="PROSITE" id="PS50106"/>
    </source>
</evidence>
<dbReference type="PANTHER" id="PTHR32060">
    <property type="entry name" value="TAIL-SPECIFIC PROTEASE"/>
    <property type="match status" value="1"/>
</dbReference>
<proteinExistence type="inferred from homology"/>
<dbReference type="SMART" id="SM00245">
    <property type="entry name" value="TSPc"/>
    <property type="match status" value="1"/>
</dbReference>
<dbReference type="InterPro" id="IPR004447">
    <property type="entry name" value="Peptidase_S41A"/>
</dbReference>
<evidence type="ECO:0000256" key="3">
    <source>
        <dbReference type="ARBA" id="ARBA00022801"/>
    </source>
</evidence>
<dbReference type="InterPro" id="IPR055210">
    <property type="entry name" value="CtpA/B_N"/>
</dbReference>
<dbReference type="Pfam" id="PF13180">
    <property type="entry name" value="PDZ_2"/>
    <property type="match status" value="1"/>
</dbReference>
<dbReference type="GO" id="GO:0004175">
    <property type="term" value="F:endopeptidase activity"/>
    <property type="evidence" value="ECO:0007669"/>
    <property type="project" value="TreeGrafter"/>
</dbReference>
<evidence type="ECO:0000256" key="2">
    <source>
        <dbReference type="ARBA" id="ARBA00022670"/>
    </source>
</evidence>
<dbReference type="AlphaFoldDB" id="A0A2G9YKM2"/>
<feature type="domain" description="PDZ" evidence="6">
    <location>
        <begin position="86"/>
        <end position="160"/>
    </location>
</feature>
<sequence>MRRRFIIALVFLVIGLFVFASIVSSGADKKKKDDLYRQVGIFSDTLAIIQSDYVDETKPKDLIYGALKGMLASLDPHSQFMDPDTYNELRVETEGKFGGLGIEVTIKDGLLTIITPIEDTPAWRAGLKPLDRIVKINNDITRDMTLSEAVKRMRGKPGEVVNLTILREAENKILEFKIVRAIIKIKDIKEARILEDGIGYIRLVEFREDTLKDINLVLNNLSKQGLNALILDLRNNPGGLLEAAAQVAGKFIPKGKLVVYTKGRKVEQALEFVSESSRPILNLPMVILINEGSASGSEIVAGALKDYKRAIIMGTKSFGKGSVQTVIPLSDGSALKLTTSKYFTPAGKEIHDKGVIPDIVVEEVRIEISKSDVIKSKRAQEVFEEVKNKSSESEEVKEFDYKADNQIMRAVDVLKALKFYGAHPG</sequence>
<dbReference type="PANTHER" id="PTHR32060:SF30">
    <property type="entry name" value="CARBOXY-TERMINAL PROCESSING PROTEASE CTPA"/>
    <property type="match status" value="1"/>
</dbReference>
<dbReference type="InterPro" id="IPR029045">
    <property type="entry name" value="ClpP/crotonase-like_dom_sf"/>
</dbReference>
<protein>
    <submittedName>
        <fullName evidence="7">Peptidase S41</fullName>
    </submittedName>
</protein>
<dbReference type="CDD" id="cd06782">
    <property type="entry name" value="cpPDZ_CPP-like"/>
    <property type="match status" value="1"/>
</dbReference>
<evidence type="ECO:0000256" key="5">
    <source>
        <dbReference type="RuleBase" id="RU004404"/>
    </source>
</evidence>
<dbReference type="Gene3D" id="3.90.226.10">
    <property type="entry name" value="2-enoyl-CoA Hydratase, Chain A, domain 1"/>
    <property type="match status" value="1"/>
</dbReference>
<dbReference type="GO" id="GO:0008236">
    <property type="term" value="F:serine-type peptidase activity"/>
    <property type="evidence" value="ECO:0007669"/>
    <property type="project" value="UniProtKB-KW"/>
</dbReference>
<comment type="caution">
    <text evidence="7">The sequence shown here is derived from an EMBL/GenBank/DDBJ whole genome shotgun (WGS) entry which is preliminary data.</text>
</comment>
<dbReference type="Proteomes" id="UP000231292">
    <property type="component" value="Unassembled WGS sequence"/>
</dbReference>
<organism evidence="7 8">
    <name type="scientific">Candidatus Sherwoodlollariibacterium unditelluris</name>
    <dbReference type="NCBI Taxonomy" id="1974757"/>
    <lineage>
        <taxon>Bacteria</taxon>
        <taxon>Pseudomonadati</taxon>
        <taxon>Candidatus Omnitrophota</taxon>
        <taxon>Candidatus Sherwoodlollariibacterium</taxon>
    </lineage>
</organism>
<dbReference type="GO" id="GO:0006508">
    <property type="term" value="P:proteolysis"/>
    <property type="evidence" value="ECO:0007669"/>
    <property type="project" value="UniProtKB-KW"/>
</dbReference>
<dbReference type="Gene3D" id="2.30.42.10">
    <property type="match status" value="1"/>
</dbReference>
<name>A0A2G9YKM2_9BACT</name>
<dbReference type="CDD" id="cd07560">
    <property type="entry name" value="Peptidase_S41_CPP"/>
    <property type="match status" value="1"/>
</dbReference>
<evidence type="ECO:0000256" key="4">
    <source>
        <dbReference type="ARBA" id="ARBA00022825"/>
    </source>
</evidence>